<evidence type="ECO:0000313" key="3">
    <source>
        <dbReference type="EMBL" id="KFG89467.1"/>
    </source>
</evidence>
<keyword evidence="4" id="KW-1185">Reference proteome</keyword>
<name>A0A086P7U9_SPHHM</name>
<sequence length="95" mass="9627">MDKPRSPEAGSAETLSPILPHEEDAAAAVLKAACEAELRLATAESCSGGLLASLLTDVEGASHAVKRDLPSVSEEAKCESLGVPGTDRCPASGKP</sequence>
<reference evidence="3" key="1">
    <citation type="submission" date="2014-08" db="EMBL/GenBank/DDBJ databases">
        <title>Draft genome sequences of Sphingobium herbicidovorans.</title>
        <authorList>
            <person name="Gan H.M."/>
            <person name="Gan H.Y."/>
            <person name="Savka M.A."/>
        </authorList>
    </citation>
    <scope>NUCLEOTIDE SEQUENCE [LARGE SCALE GENOMIC DNA]</scope>
    <source>
        <strain evidence="3">NBRC 16415</strain>
    </source>
</reference>
<dbReference type="RefSeq" id="WP_269319824.1">
    <property type="nucleotide sequence ID" value="NZ_BCZD01000039.1"/>
</dbReference>
<dbReference type="PATRIC" id="fig|1219045.3.peg.2765"/>
<dbReference type="AlphaFoldDB" id="A0A086P7U9"/>
<protein>
    <submittedName>
        <fullName evidence="3">Competence protein CinA</fullName>
    </submittedName>
</protein>
<dbReference type="EMBL" id="JFZA02000027">
    <property type="protein sequence ID" value="KFG89467.1"/>
    <property type="molecule type" value="Genomic_DNA"/>
</dbReference>
<feature type="domain" description="CinA C-terminal" evidence="2">
    <location>
        <begin position="24"/>
        <end position="84"/>
    </location>
</feature>
<accession>A0A086P7U9</accession>
<evidence type="ECO:0000259" key="2">
    <source>
        <dbReference type="Pfam" id="PF02464"/>
    </source>
</evidence>
<feature type="region of interest" description="Disordered" evidence="1">
    <location>
        <begin position="73"/>
        <end position="95"/>
    </location>
</feature>
<dbReference type="Gene3D" id="3.90.950.20">
    <property type="entry name" value="CinA-like"/>
    <property type="match status" value="1"/>
</dbReference>
<organism evidence="3 4">
    <name type="scientific">Sphingobium herbicidovorans (strain ATCC 700291 / DSM 11019 / CCUG 56400 / KCTC 2939 / LMG 18315 / NBRC 16415 / MH)</name>
    <name type="common">Sphingomonas herbicidovorans</name>
    <dbReference type="NCBI Taxonomy" id="1219045"/>
    <lineage>
        <taxon>Bacteria</taxon>
        <taxon>Pseudomonadati</taxon>
        <taxon>Pseudomonadota</taxon>
        <taxon>Alphaproteobacteria</taxon>
        <taxon>Sphingomonadales</taxon>
        <taxon>Sphingomonadaceae</taxon>
        <taxon>Sphingobium</taxon>
    </lineage>
</organism>
<feature type="region of interest" description="Disordered" evidence="1">
    <location>
        <begin position="1"/>
        <end position="20"/>
    </location>
</feature>
<comment type="caution">
    <text evidence="3">The sequence shown here is derived from an EMBL/GenBank/DDBJ whole genome shotgun (WGS) entry which is preliminary data.</text>
</comment>
<dbReference type="Proteomes" id="UP000024284">
    <property type="component" value="Unassembled WGS sequence"/>
</dbReference>
<evidence type="ECO:0000256" key="1">
    <source>
        <dbReference type="SAM" id="MobiDB-lite"/>
    </source>
</evidence>
<dbReference type="eggNOG" id="COG1546">
    <property type="taxonomic scope" value="Bacteria"/>
</dbReference>
<proteinExistence type="predicted"/>
<dbReference type="InterPro" id="IPR008136">
    <property type="entry name" value="CinA_C"/>
</dbReference>
<dbReference type="InterPro" id="IPR036653">
    <property type="entry name" value="CinA-like_C"/>
</dbReference>
<evidence type="ECO:0000313" key="4">
    <source>
        <dbReference type="Proteomes" id="UP000024284"/>
    </source>
</evidence>
<dbReference type="Pfam" id="PF02464">
    <property type="entry name" value="CinA"/>
    <property type="match status" value="1"/>
</dbReference>
<gene>
    <name evidence="3" type="ORF">BV98_002731</name>
</gene>
<dbReference type="STRING" id="76947.GCA_002080435_03166"/>
<dbReference type="SUPFAM" id="SSF142433">
    <property type="entry name" value="CinA-like"/>
    <property type="match status" value="1"/>
</dbReference>